<evidence type="ECO:0000313" key="2">
    <source>
        <dbReference type="Proteomes" id="UP000054567"/>
    </source>
</evidence>
<reference evidence="2" key="2">
    <citation type="journal article" date="2009" name="Genome Res.">
        <title>Comparative genomic analyses of the human fungal pathogens Coccidioides and their relatives.</title>
        <authorList>
            <person name="Sharpton T.J."/>
            <person name="Stajich J.E."/>
            <person name="Rounsley S.D."/>
            <person name="Gardner M.J."/>
            <person name="Wortman J.R."/>
            <person name="Jordar V.S."/>
            <person name="Maiti R."/>
            <person name="Kodira C.D."/>
            <person name="Neafsey D.E."/>
            <person name="Zeng Q."/>
            <person name="Hung C.-Y."/>
            <person name="McMahan C."/>
            <person name="Muszewska A."/>
            <person name="Grynberg M."/>
            <person name="Mandel M.A."/>
            <person name="Kellner E.M."/>
            <person name="Barker B.M."/>
            <person name="Galgiani J.N."/>
            <person name="Orbach M.J."/>
            <person name="Kirkland T.N."/>
            <person name="Cole G.T."/>
            <person name="Henn M.R."/>
            <person name="Birren B.W."/>
            <person name="Taylor J.W."/>
        </authorList>
    </citation>
    <scope>NUCLEOTIDE SEQUENCE [LARGE SCALE GENOMIC DNA]</scope>
    <source>
        <strain evidence="2">RMSCC 3488</strain>
    </source>
</reference>
<reference evidence="1 2" key="1">
    <citation type="submission" date="2007-06" db="EMBL/GenBank/DDBJ databases">
        <title>The Genome Sequence of Coccidioides posadasii RMSCC_3488.</title>
        <authorList>
            <consortium name="Coccidioides Genome Resources Consortium"/>
            <consortium name="The Broad Institute Genome Sequencing Platform"/>
            <person name="Henn M.R."/>
            <person name="Sykes S."/>
            <person name="Young S."/>
            <person name="Jaffe D."/>
            <person name="Berlin A."/>
            <person name="Alvarez P."/>
            <person name="Butler J."/>
            <person name="Gnerre S."/>
            <person name="Grabherr M."/>
            <person name="Mauceli E."/>
            <person name="Brockman W."/>
            <person name="Kodira C."/>
            <person name="Alvarado L."/>
            <person name="Zeng Q."/>
            <person name="Crawford M."/>
            <person name="Antoine C."/>
            <person name="Devon K."/>
            <person name="Galgiani J."/>
            <person name="Orsborn K."/>
            <person name="Lewis M.L."/>
            <person name="Nusbaum C."/>
            <person name="Galagan J."/>
            <person name="Birren B."/>
        </authorList>
    </citation>
    <scope>NUCLEOTIDE SEQUENCE [LARGE SCALE GENOMIC DNA]</scope>
    <source>
        <strain evidence="1 2">RMSCC 3488</strain>
    </source>
</reference>
<dbReference type="EMBL" id="DS268114">
    <property type="protein sequence ID" value="KMM73386.1"/>
    <property type="molecule type" value="Genomic_DNA"/>
</dbReference>
<accession>A0A0J6FJM7</accession>
<organism evidence="1 2">
    <name type="scientific">Coccidioides posadasii RMSCC 3488</name>
    <dbReference type="NCBI Taxonomy" id="454284"/>
    <lineage>
        <taxon>Eukaryota</taxon>
        <taxon>Fungi</taxon>
        <taxon>Dikarya</taxon>
        <taxon>Ascomycota</taxon>
        <taxon>Pezizomycotina</taxon>
        <taxon>Eurotiomycetes</taxon>
        <taxon>Eurotiomycetidae</taxon>
        <taxon>Onygenales</taxon>
        <taxon>Onygenaceae</taxon>
        <taxon>Coccidioides</taxon>
    </lineage>
</organism>
<protein>
    <submittedName>
        <fullName evidence="1">Uncharacterized protein</fullName>
    </submittedName>
</protein>
<evidence type="ECO:0000313" key="1">
    <source>
        <dbReference type="EMBL" id="KMM73386.1"/>
    </source>
</evidence>
<proteinExistence type="predicted"/>
<dbReference type="Proteomes" id="UP000054567">
    <property type="component" value="Unassembled WGS sequence"/>
</dbReference>
<dbReference type="VEuPathDB" id="FungiDB:CPAG_09675"/>
<reference evidence="2" key="3">
    <citation type="journal article" date="2010" name="Genome Res.">
        <title>Population genomic sequencing of Coccidioides fungi reveals recent hybridization and transposon control.</title>
        <authorList>
            <person name="Neafsey D.E."/>
            <person name="Barker B.M."/>
            <person name="Sharpton T.J."/>
            <person name="Stajich J.E."/>
            <person name="Park D.J."/>
            <person name="Whiston E."/>
            <person name="Hung C.-Y."/>
            <person name="McMahan C."/>
            <person name="White J."/>
            <person name="Sykes S."/>
            <person name="Heiman D."/>
            <person name="Young S."/>
            <person name="Zeng Q."/>
            <person name="Abouelleil A."/>
            <person name="Aftuck L."/>
            <person name="Bessette D."/>
            <person name="Brown A."/>
            <person name="FitzGerald M."/>
            <person name="Lui A."/>
            <person name="Macdonald J.P."/>
            <person name="Priest M."/>
            <person name="Orbach M.J."/>
            <person name="Galgiani J.N."/>
            <person name="Kirkland T.N."/>
            <person name="Cole G.T."/>
            <person name="Birren B.W."/>
            <person name="Henn M.R."/>
            <person name="Taylor J.W."/>
            <person name="Rounsley S.D."/>
        </authorList>
    </citation>
    <scope>NUCLEOTIDE SEQUENCE [LARGE SCALE GENOMIC DNA]</scope>
    <source>
        <strain evidence="2">RMSCC 3488</strain>
    </source>
</reference>
<gene>
    <name evidence="1" type="ORF">CPAG_09675</name>
</gene>
<sequence length="83" mass="9459">MRKDFLWKYVDQAGELWIVKRSAYPMTDPAHCRQGFIPADLNLDRHTSVSPHFRPDLFPTGSDFLGESGSSISRRKLGGYNIC</sequence>
<dbReference type="AlphaFoldDB" id="A0A0J6FJM7"/>
<name>A0A0J6FJM7_COCPO</name>